<dbReference type="PANTHER" id="PTHR43133:SF46">
    <property type="entry name" value="RNA POLYMERASE SIGMA-70 FACTOR ECF SUBFAMILY"/>
    <property type="match status" value="1"/>
</dbReference>
<feature type="domain" description="RNA polymerase sigma factor 70 region 4 type 2" evidence="8">
    <location>
        <begin position="134"/>
        <end position="185"/>
    </location>
</feature>
<dbReference type="Proteomes" id="UP000239711">
    <property type="component" value="Unassembled WGS sequence"/>
</dbReference>
<dbReference type="InterPro" id="IPR013324">
    <property type="entry name" value="RNA_pol_sigma_r3/r4-like"/>
</dbReference>
<dbReference type="SUPFAM" id="SSF88946">
    <property type="entry name" value="Sigma2 domain of RNA polymerase sigma factors"/>
    <property type="match status" value="1"/>
</dbReference>
<keyword evidence="5 6" id="KW-0804">Transcription</keyword>
<evidence type="ECO:0000256" key="3">
    <source>
        <dbReference type="ARBA" id="ARBA00023082"/>
    </source>
</evidence>
<evidence type="ECO:0000256" key="5">
    <source>
        <dbReference type="ARBA" id="ARBA00023163"/>
    </source>
</evidence>
<dbReference type="SUPFAM" id="SSF88659">
    <property type="entry name" value="Sigma3 and sigma4 domains of RNA polymerase sigma factors"/>
    <property type="match status" value="1"/>
</dbReference>
<dbReference type="GO" id="GO:0016987">
    <property type="term" value="F:sigma factor activity"/>
    <property type="evidence" value="ECO:0007669"/>
    <property type="project" value="UniProtKB-KW"/>
</dbReference>
<dbReference type="InterPro" id="IPR013325">
    <property type="entry name" value="RNA_pol_sigma_r2"/>
</dbReference>
<comment type="caution">
    <text evidence="9">The sequence shown here is derived from an EMBL/GenBank/DDBJ whole genome shotgun (WGS) entry which is preliminary data.</text>
</comment>
<dbReference type="InterPro" id="IPR039425">
    <property type="entry name" value="RNA_pol_sigma-70-like"/>
</dbReference>
<gene>
    <name evidence="9" type="ORF">C5745_02455</name>
</gene>
<protein>
    <recommendedName>
        <fullName evidence="6">RNA polymerase sigma factor</fullName>
    </recommendedName>
</protein>
<sequence>MRMKKRTESYLDLPETALLALVRQSDQSAFRELYNRYSGKLYGNIQRMTKCSEIADDILQVVFIKIWENRLTIDTDRSFKSFIFQIAQNAVFDNFRREARQHTLISVTSRRREEREKSESPTEKWLREKEDKAILESAVDQLPPRRREIYQLCKLEGLSYDQVSDMLGVSTSTINDHIVKATKTLKEHLIETRYYTLLLFFLIF</sequence>
<evidence type="ECO:0000256" key="2">
    <source>
        <dbReference type="ARBA" id="ARBA00023015"/>
    </source>
</evidence>
<evidence type="ECO:0000256" key="6">
    <source>
        <dbReference type="RuleBase" id="RU000716"/>
    </source>
</evidence>
<feature type="domain" description="RNA polymerase sigma-70 region 2" evidence="7">
    <location>
        <begin position="33"/>
        <end position="100"/>
    </location>
</feature>
<organism evidence="9 10">
    <name type="scientific">Sphingobacterium haloxyli</name>
    <dbReference type="NCBI Taxonomy" id="2100533"/>
    <lineage>
        <taxon>Bacteria</taxon>
        <taxon>Pseudomonadati</taxon>
        <taxon>Bacteroidota</taxon>
        <taxon>Sphingobacteriia</taxon>
        <taxon>Sphingobacteriales</taxon>
        <taxon>Sphingobacteriaceae</taxon>
        <taxon>Sphingobacterium</taxon>
    </lineage>
</organism>
<dbReference type="NCBIfam" id="TIGR02985">
    <property type="entry name" value="Sig70_bacteroi1"/>
    <property type="match status" value="1"/>
</dbReference>
<dbReference type="GO" id="GO:0006352">
    <property type="term" value="P:DNA-templated transcription initiation"/>
    <property type="evidence" value="ECO:0007669"/>
    <property type="project" value="InterPro"/>
</dbReference>
<dbReference type="InterPro" id="IPR036388">
    <property type="entry name" value="WH-like_DNA-bd_sf"/>
</dbReference>
<dbReference type="PROSITE" id="PS01063">
    <property type="entry name" value="SIGMA70_ECF"/>
    <property type="match status" value="1"/>
</dbReference>
<keyword evidence="10" id="KW-1185">Reference proteome</keyword>
<evidence type="ECO:0000259" key="8">
    <source>
        <dbReference type="Pfam" id="PF08281"/>
    </source>
</evidence>
<evidence type="ECO:0000256" key="4">
    <source>
        <dbReference type="ARBA" id="ARBA00023125"/>
    </source>
</evidence>
<dbReference type="InterPro" id="IPR014284">
    <property type="entry name" value="RNA_pol_sigma-70_dom"/>
</dbReference>
<dbReference type="OrthoDB" id="655312at2"/>
<evidence type="ECO:0000259" key="7">
    <source>
        <dbReference type="Pfam" id="PF04542"/>
    </source>
</evidence>
<dbReference type="Gene3D" id="1.10.10.10">
    <property type="entry name" value="Winged helix-like DNA-binding domain superfamily/Winged helix DNA-binding domain"/>
    <property type="match status" value="1"/>
</dbReference>
<dbReference type="EMBL" id="PVBQ01000002">
    <property type="protein sequence ID" value="PRD48823.1"/>
    <property type="molecule type" value="Genomic_DNA"/>
</dbReference>
<proteinExistence type="inferred from homology"/>
<reference evidence="9 10" key="1">
    <citation type="submission" date="2018-02" db="EMBL/GenBank/DDBJ databases">
        <title>The draft genome of Sphingobacterium sp. 5JN-11.</title>
        <authorList>
            <person name="Liu L."/>
            <person name="Li L."/>
            <person name="Liang L."/>
            <person name="Zhang X."/>
            <person name="Wang T."/>
        </authorList>
    </citation>
    <scope>NUCLEOTIDE SEQUENCE [LARGE SCALE GENOMIC DNA]</scope>
    <source>
        <strain evidence="9 10">5JN-11</strain>
    </source>
</reference>
<dbReference type="GO" id="GO:0003677">
    <property type="term" value="F:DNA binding"/>
    <property type="evidence" value="ECO:0007669"/>
    <property type="project" value="UniProtKB-KW"/>
</dbReference>
<dbReference type="InterPro" id="IPR000838">
    <property type="entry name" value="RNA_pol_sigma70_ECF_CS"/>
</dbReference>
<dbReference type="AlphaFoldDB" id="A0A2S9J7Q1"/>
<dbReference type="CDD" id="cd06171">
    <property type="entry name" value="Sigma70_r4"/>
    <property type="match status" value="1"/>
</dbReference>
<dbReference type="InterPro" id="IPR007627">
    <property type="entry name" value="RNA_pol_sigma70_r2"/>
</dbReference>
<dbReference type="Pfam" id="PF04542">
    <property type="entry name" value="Sigma70_r2"/>
    <property type="match status" value="1"/>
</dbReference>
<dbReference type="InterPro" id="IPR014327">
    <property type="entry name" value="RNA_pol_sigma70_bacteroid"/>
</dbReference>
<dbReference type="Gene3D" id="1.10.1740.10">
    <property type="match status" value="1"/>
</dbReference>
<dbReference type="InterPro" id="IPR013249">
    <property type="entry name" value="RNA_pol_sigma70_r4_t2"/>
</dbReference>
<accession>A0A2S9J7Q1</accession>
<evidence type="ECO:0000313" key="9">
    <source>
        <dbReference type="EMBL" id="PRD48823.1"/>
    </source>
</evidence>
<comment type="similarity">
    <text evidence="1 6">Belongs to the sigma-70 factor family. ECF subfamily.</text>
</comment>
<evidence type="ECO:0000313" key="10">
    <source>
        <dbReference type="Proteomes" id="UP000239711"/>
    </source>
</evidence>
<evidence type="ECO:0000256" key="1">
    <source>
        <dbReference type="ARBA" id="ARBA00010641"/>
    </source>
</evidence>
<dbReference type="PANTHER" id="PTHR43133">
    <property type="entry name" value="RNA POLYMERASE ECF-TYPE SIGMA FACTO"/>
    <property type="match status" value="1"/>
</dbReference>
<dbReference type="NCBIfam" id="TIGR02937">
    <property type="entry name" value="sigma70-ECF"/>
    <property type="match status" value="1"/>
</dbReference>
<keyword evidence="4 6" id="KW-0238">DNA-binding</keyword>
<name>A0A2S9J7Q1_9SPHI</name>
<keyword evidence="3 6" id="KW-0731">Sigma factor</keyword>
<dbReference type="Pfam" id="PF08281">
    <property type="entry name" value="Sigma70_r4_2"/>
    <property type="match status" value="1"/>
</dbReference>
<keyword evidence="2 6" id="KW-0805">Transcription regulation</keyword>